<dbReference type="RefSeq" id="WP_163771035.1">
    <property type="nucleotide sequence ID" value="NZ_JAAGXA010000003.1"/>
</dbReference>
<evidence type="ECO:0000313" key="2">
    <source>
        <dbReference type="Proteomes" id="UP000468687"/>
    </source>
</evidence>
<accession>A0A6P0HG21</accession>
<keyword evidence="2" id="KW-1185">Reference proteome</keyword>
<sequence>MTPEPTPDPDRAVVVASVPADHAYVRHLAPLDRPGPVRLDDPPGVDEHGVPTGHWWPPVLLDAARTVRVTADVLHVHFGFEGRTPAQLEELVTSLRHAGRALVLTVHDLHNPHLTDRTAHLAQLDVLVPAADGLVTLTPGAAAEVARRWGRTPVVVPHPHVVPLEEMPAWQARRRPRGAGEPVRVGVSLKSLRPNVAAVPVLEGLLAAVPAVPGTTLEVAVHREVLDADHPRHDPAVLALLDRAGGVPGVAVHVHDYLDDTALHAQLVDLDVSVLPYRFGTHSGWLEMCRDLGTDVLAPDLGHYADQGPVDVYRTAADGSVDVDSLVAALRTVRDRGPRPPVTVEERRRQRQDVAAAHDEVYARAIHGATERATVRTTERAHRH</sequence>
<keyword evidence="1" id="KW-0808">Transferase</keyword>
<dbReference type="AlphaFoldDB" id="A0A6P0HG21"/>
<name>A0A6P0HG21_9ACTN</name>
<proteinExistence type="predicted"/>
<gene>
    <name evidence="1" type="ORF">G3T38_05100</name>
</gene>
<dbReference type="SUPFAM" id="SSF53756">
    <property type="entry name" value="UDP-Glycosyltransferase/glycogen phosphorylase"/>
    <property type="match status" value="1"/>
</dbReference>
<reference evidence="1 2" key="1">
    <citation type="journal article" date="2014" name="Int. J. Syst. Evol. Microbiol.">
        <title>Nocardioides zeae sp. nov., isolated from the stem of Zea mays.</title>
        <authorList>
            <person name="Glaeser S.P."/>
            <person name="McInroy J.A."/>
            <person name="Busse H.J."/>
            <person name="Kampfer P."/>
        </authorList>
    </citation>
    <scope>NUCLEOTIDE SEQUENCE [LARGE SCALE GENOMIC DNA]</scope>
    <source>
        <strain evidence="1 2">JCM 30728</strain>
    </source>
</reference>
<protein>
    <submittedName>
        <fullName evidence="1">Glycosyltransferase family 1 protein</fullName>
    </submittedName>
</protein>
<dbReference type="Proteomes" id="UP000468687">
    <property type="component" value="Unassembled WGS sequence"/>
</dbReference>
<organism evidence="1 2">
    <name type="scientific">Nocardioides zeae</name>
    <dbReference type="NCBI Taxonomy" id="1457234"/>
    <lineage>
        <taxon>Bacteria</taxon>
        <taxon>Bacillati</taxon>
        <taxon>Actinomycetota</taxon>
        <taxon>Actinomycetes</taxon>
        <taxon>Propionibacteriales</taxon>
        <taxon>Nocardioidaceae</taxon>
        <taxon>Nocardioides</taxon>
    </lineage>
</organism>
<comment type="caution">
    <text evidence="1">The sequence shown here is derived from an EMBL/GenBank/DDBJ whole genome shotgun (WGS) entry which is preliminary data.</text>
</comment>
<dbReference type="GO" id="GO:0016740">
    <property type="term" value="F:transferase activity"/>
    <property type="evidence" value="ECO:0007669"/>
    <property type="project" value="UniProtKB-KW"/>
</dbReference>
<dbReference type="EMBL" id="JAAGXA010000003">
    <property type="protein sequence ID" value="NEN77652.1"/>
    <property type="molecule type" value="Genomic_DNA"/>
</dbReference>
<evidence type="ECO:0000313" key="1">
    <source>
        <dbReference type="EMBL" id="NEN77652.1"/>
    </source>
</evidence>